<evidence type="ECO:0000313" key="2">
    <source>
        <dbReference type="EMBL" id="SDC30373.1"/>
    </source>
</evidence>
<protein>
    <submittedName>
        <fullName evidence="2">DNA-binding transcriptional regulator, MarR family</fullName>
    </submittedName>
</protein>
<dbReference type="Pfam" id="PF12802">
    <property type="entry name" value="MarR_2"/>
    <property type="match status" value="1"/>
</dbReference>
<dbReference type="SMART" id="SM00347">
    <property type="entry name" value="HTH_MARR"/>
    <property type="match status" value="1"/>
</dbReference>
<evidence type="ECO:0000313" key="3">
    <source>
        <dbReference type="Proteomes" id="UP000183203"/>
    </source>
</evidence>
<evidence type="ECO:0000259" key="1">
    <source>
        <dbReference type="PROSITE" id="PS50995"/>
    </source>
</evidence>
<keyword evidence="2" id="KW-0238">DNA-binding</keyword>
<dbReference type="AlphaFoldDB" id="A0A1G6KHC1"/>
<reference evidence="2 3" key="1">
    <citation type="submission" date="2016-09" db="EMBL/GenBank/DDBJ databases">
        <authorList>
            <person name="Capua I."/>
            <person name="De Benedictis P."/>
            <person name="Joannis T."/>
            <person name="Lombin L.H."/>
            <person name="Cattoli G."/>
        </authorList>
    </citation>
    <scope>NUCLEOTIDE SEQUENCE [LARGE SCALE GENOMIC DNA]</scope>
    <source>
        <strain evidence="2 3">NIO-1002</strain>
    </source>
</reference>
<dbReference type="PRINTS" id="PR00598">
    <property type="entry name" value="HTHMARR"/>
</dbReference>
<dbReference type="InterPro" id="IPR036390">
    <property type="entry name" value="WH_DNA-bd_sf"/>
</dbReference>
<feature type="domain" description="HTH marR-type" evidence="1">
    <location>
        <begin position="34"/>
        <end position="169"/>
    </location>
</feature>
<name>A0A1G6KHC1_9MICO</name>
<organism evidence="2 3">
    <name type="scientific">Microbacterium enclense</name>
    <dbReference type="NCBI Taxonomy" id="993073"/>
    <lineage>
        <taxon>Bacteria</taxon>
        <taxon>Bacillati</taxon>
        <taxon>Actinomycetota</taxon>
        <taxon>Actinomycetes</taxon>
        <taxon>Micrococcales</taxon>
        <taxon>Microbacteriaceae</taxon>
        <taxon>Microbacterium</taxon>
    </lineage>
</organism>
<dbReference type="GO" id="GO:0006950">
    <property type="term" value="P:response to stress"/>
    <property type="evidence" value="ECO:0007669"/>
    <property type="project" value="TreeGrafter"/>
</dbReference>
<dbReference type="GO" id="GO:0003677">
    <property type="term" value="F:DNA binding"/>
    <property type="evidence" value="ECO:0007669"/>
    <property type="project" value="UniProtKB-KW"/>
</dbReference>
<dbReference type="SUPFAM" id="SSF46785">
    <property type="entry name" value="Winged helix' DNA-binding domain"/>
    <property type="match status" value="1"/>
</dbReference>
<dbReference type="PROSITE" id="PS50995">
    <property type="entry name" value="HTH_MARR_2"/>
    <property type="match status" value="1"/>
</dbReference>
<dbReference type="PANTHER" id="PTHR33164:SF43">
    <property type="entry name" value="HTH-TYPE TRANSCRIPTIONAL REPRESSOR YETL"/>
    <property type="match status" value="1"/>
</dbReference>
<dbReference type="InterPro" id="IPR036388">
    <property type="entry name" value="WH-like_DNA-bd_sf"/>
</dbReference>
<proteinExistence type="predicted"/>
<dbReference type="Gene3D" id="1.10.10.10">
    <property type="entry name" value="Winged helix-like DNA-binding domain superfamily/Winged helix DNA-binding domain"/>
    <property type="match status" value="1"/>
</dbReference>
<dbReference type="PANTHER" id="PTHR33164">
    <property type="entry name" value="TRANSCRIPTIONAL REGULATOR, MARR FAMILY"/>
    <property type="match status" value="1"/>
</dbReference>
<dbReference type="Proteomes" id="UP000183203">
    <property type="component" value="Unassembled WGS sequence"/>
</dbReference>
<dbReference type="RefSeq" id="WP_058232180.1">
    <property type="nucleotide sequence ID" value="NZ_FMYG01000004.1"/>
</dbReference>
<accession>A0A1G6KHC1</accession>
<sequence length="184" mass="20647">MTDVETTSRARPTAQRADEVTYWYGDEPADRRQRSKAVLEALRIYRAAEVAMRRRTRDSMSMGENELLVLRYLLRDSSRQVRPGELTKYLGLSTASTTAILDRLERSGHITRAANPDDRRSIFVQVTPRADAEVRHTLGNMHDRMLAAVIDMTPDESAAVVAFLRRMSDAVDGVAVETPAVDSP</sequence>
<dbReference type="GO" id="GO:0003700">
    <property type="term" value="F:DNA-binding transcription factor activity"/>
    <property type="evidence" value="ECO:0007669"/>
    <property type="project" value="InterPro"/>
</dbReference>
<dbReference type="InterPro" id="IPR000835">
    <property type="entry name" value="HTH_MarR-typ"/>
</dbReference>
<dbReference type="STRING" id="993073.AS029_08585"/>
<dbReference type="OrthoDB" id="162531at2"/>
<dbReference type="EMBL" id="FMYG01000004">
    <property type="protein sequence ID" value="SDC30373.1"/>
    <property type="molecule type" value="Genomic_DNA"/>
</dbReference>
<dbReference type="InterPro" id="IPR039422">
    <property type="entry name" value="MarR/SlyA-like"/>
</dbReference>
<gene>
    <name evidence="2" type="ORF">SAMN05216418_1982</name>
</gene>